<dbReference type="SUPFAM" id="SSF53474">
    <property type="entry name" value="alpha/beta-Hydrolases"/>
    <property type="match status" value="1"/>
</dbReference>
<evidence type="ECO:0000313" key="3">
    <source>
        <dbReference type="EMBL" id="KIW12827.1"/>
    </source>
</evidence>
<accession>A0A0D1ZIY1</accession>
<keyword evidence="1" id="KW-0378">Hydrolase</keyword>
<dbReference type="InterPro" id="IPR029058">
    <property type="entry name" value="AB_hydrolase_fold"/>
</dbReference>
<evidence type="ECO:0000313" key="4">
    <source>
        <dbReference type="Proteomes" id="UP000053328"/>
    </source>
</evidence>
<protein>
    <recommendedName>
        <fullName evidence="2">Alpha/beta hydrolase fold-3 domain-containing protein</fullName>
    </recommendedName>
</protein>
<dbReference type="Proteomes" id="UP000053328">
    <property type="component" value="Unassembled WGS sequence"/>
</dbReference>
<dbReference type="VEuPathDB" id="FungiDB:PV08_08014"/>
<dbReference type="RefSeq" id="XP_016233043.1">
    <property type="nucleotide sequence ID" value="XM_016382340.1"/>
</dbReference>
<organism evidence="3 4">
    <name type="scientific">Exophiala spinifera</name>
    <dbReference type="NCBI Taxonomy" id="91928"/>
    <lineage>
        <taxon>Eukaryota</taxon>
        <taxon>Fungi</taxon>
        <taxon>Dikarya</taxon>
        <taxon>Ascomycota</taxon>
        <taxon>Pezizomycotina</taxon>
        <taxon>Eurotiomycetes</taxon>
        <taxon>Chaetothyriomycetidae</taxon>
        <taxon>Chaetothyriales</taxon>
        <taxon>Herpotrichiellaceae</taxon>
        <taxon>Exophiala</taxon>
    </lineage>
</organism>
<dbReference type="EMBL" id="KN847497">
    <property type="protein sequence ID" value="KIW12827.1"/>
    <property type="molecule type" value="Genomic_DNA"/>
</dbReference>
<keyword evidence="4" id="KW-1185">Reference proteome</keyword>
<dbReference type="PANTHER" id="PTHR48081">
    <property type="entry name" value="AB HYDROLASE SUPERFAMILY PROTEIN C4A8.06C"/>
    <property type="match status" value="1"/>
</dbReference>
<dbReference type="OrthoDB" id="408631at2759"/>
<gene>
    <name evidence="3" type="ORF">PV08_08014</name>
</gene>
<dbReference type="InterPro" id="IPR050300">
    <property type="entry name" value="GDXG_lipolytic_enzyme"/>
</dbReference>
<dbReference type="AlphaFoldDB" id="A0A0D1ZIY1"/>
<evidence type="ECO:0000256" key="1">
    <source>
        <dbReference type="ARBA" id="ARBA00022801"/>
    </source>
</evidence>
<dbReference type="GO" id="GO:0016787">
    <property type="term" value="F:hydrolase activity"/>
    <property type="evidence" value="ECO:0007669"/>
    <property type="project" value="UniProtKB-KW"/>
</dbReference>
<proteinExistence type="predicted"/>
<feature type="domain" description="Alpha/beta hydrolase fold-3" evidence="2">
    <location>
        <begin position="91"/>
        <end position="321"/>
    </location>
</feature>
<sequence>MADFTDYGIPSTEWVAIAADLPSFDKSVSLESLKASTNRGREEAARKDLAPIASQVVLTNHTIPARDGHAIEARTYRPSSAPAEIQLPVYIHFHGGGFFFGTLDSEDAICARIAINTGVAVLNVNYRHTPEYGYPTAWNDAEDALDWTKAHAAEIGVRPDRIVVGGISAGAWLSAALTMKRSGAQSRSQALGGERVDIVGQVLMIPALAYAGQQCDHGSRTALLKSPEVSSYKQNEFAPILPVERINQFNSLLRVADPDPEDRRLNPGNARPEEVKLLPPTTLGVAGHDPLRDEGLLFGKMLADNGVPTNIHVFKGVPHGFRRFGDKLSASAAWDQVMEEGIAWSLSRPSASGVFNVQEH</sequence>
<dbReference type="HOGENOM" id="CLU_012494_6_3_1"/>
<dbReference type="STRING" id="91928.A0A0D1ZIY1"/>
<dbReference type="Pfam" id="PF07859">
    <property type="entry name" value="Abhydrolase_3"/>
    <property type="match status" value="1"/>
</dbReference>
<dbReference type="InterPro" id="IPR013094">
    <property type="entry name" value="AB_hydrolase_3"/>
</dbReference>
<evidence type="ECO:0000259" key="2">
    <source>
        <dbReference type="Pfam" id="PF07859"/>
    </source>
</evidence>
<reference evidence="3 4" key="1">
    <citation type="submission" date="2015-01" db="EMBL/GenBank/DDBJ databases">
        <title>The Genome Sequence of Exophiala spinifera CBS89968.</title>
        <authorList>
            <consortium name="The Broad Institute Genomics Platform"/>
            <person name="Cuomo C."/>
            <person name="de Hoog S."/>
            <person name="Gorbushina A."/>
            <person name="Stielow B."/>
            <person name="Teixiera M."/>
            <person name="Abouelleil A."/>
            <person name="Chapman S.B."/>
            <person name="Priest M."/>
            <person name="Young S.K."/>
            <person name="Wortman J."/>
            <person name="Nusbaum C."/>
            <person name="Birren B."/>
        </authorList>
    </citation>
    <scope>NUCLEOTIDE SEQUENCE [LARGE SCALE GENOMIC DNA]</scope>
    <source>
        <strain evidence="3 4">CBS 89968</strain>
    </source>
</reference>
<name>A0A0D1ZIY1_9EURO</name>
<dbReference type="Gene3D" id="3.40.50.1820">
    <property type="entry name" value="alpha/beta hydrolase"/>
    <property type="match status" value="1"/>
</dbReference>
<dbReference type="PANTHER" id="PTHR48081:SF8">
    <property type="entry name" value="ALPHA_BETA HYDROLASE FOLD-3 DOMAIN-CONTAINING PROTEIN-RELATED"/>
    <property type="match status" value="1"/>
</dbReference>
<dbReference type="GeneID" id="27335097"/>